<evidence type="ECO:0000256" key="1">
    <source>
        <dbReference type="SAM" id="Phobius"/>
    </source>
</evidence>
<feature type="transmembrane region" description="Helical" evidence="1">
    <location>
        <begin position="29"/>
        <end position="47"/>
    </location>
</feature>
<feature type="transmembrane region" description="Helical" evidence="1">
    <location>
        <begin position="178"/>
        <end position="200"/>
    </location>
</feature>
<dbReference type="Proteomes" id="UP000219559">
    <property type="component" value="Unassembled WGS sequence"/>
</dbReference>
<dbReference type="AlphaFoldDB" id="A0A2A4G4S0"/>
<dbReference type="Gene3D" id="1.10.3730.20">
    <property type="match status" value="1"/>
</dbReference>
<keyword evidence="1" id="KW-1133">Transmembrane helix</keyword>
<feature type="transmembrane region" description="Helical" evidence="1">
    <location>
        <begin position="268"/>
        <end position="285"/>
    </location>
</feature>
<dbReference type="InterPro" id="IPR037185">
    <property type="entry name" value="EmrE-like"/>
</dbReference>
<comment type="caution">
    <text evidence="2">The sequence shown here is derived from an EMBL/GenBank/DDBJ whole genome shotgun (WGS) entry which is preliminary data.</text>
</comment>
<keyword evidence="1" id="KW-0812">Transmembrane</keyword>
<dbReference type="OrthoDB" id="1524053at2"/>
<dbReference type="RefSeq" id="WP_097442373.1">
    <property type="nucleotide sequence ID" value="NZ_NBWU01000004.1"/>
</dbReference>
<sequence>MWHLLLSVACSTFIFLVFKLYPVYKVNTFYAIVTNYWVAFAVGWYYYNGELGFTEVFSMPWFPYTLALGVLFISIFNLMAKTSQTVGVSVASVATKMSLVIPVVLAVWLYKEQMGILRFTGILLALAAVYFASIKESKSGFSYKMLVWPVLVFLGSGAIDASLQYFENNMVAKTDLPVFSATIFGAAGCTGLLIMGYKLFRNATLPKVKDGLGGLALGVPNFFSIFFLLKALGGFEETSVVFTVNNVAIVMVTTLLGIVLFQEKLSTKNWIGISMAVISIVMVAYF</sequence>
<organism evidence="2 3">
    <name type="scientific">Sediminicola luteus</name>
    <dbReference type="NCBI Taxonomy" id="319238"/>
    <lineage>
        <taxon>Bacteria</taxon>
        <taxon>Pseudomonadati</taxon>
        <taxon>Bacteroidota</taxon>
        <taxon>Flavobacteriia</taxon>
        <taxon>Flavobacteriales</taxon>
        <taxon>Flavobacteriaceae</taxon>
        <taxon>Sediminicola</taxon>
    </lineage>
</organism>
<protein>
    <recommendedName>
        <fullName evidence="4">EamA domain-containing protein</fullName>
    </recommendedName>
</protein>
<feature type="transmembrane region" description="Helical" evidence="1">
    <location>
        <begin position="116"/>
        <end position="134"/>
    </location>
</feature>
<feature type="transmembrane region" description="Helical" evidence="1">
    <location>
        <begin position="6"/>
        <end position="22"/>
    </location>
</feature>
<evidence type="ECO:0008006" key="4">
    <source>
        <dbReference type="Google" id="ProtNLM"/>
    </source>
</evidence>
<keyword evidence="3" id="KW-1185">Reference proteome</keyword>
<evidence type="ECO:0000313" key="2">
    <source>
        <dbReference type="EMBL" id="PCE63657.1"/>
    </source>
</evidence>
<name>A0A2A4G4S0_9FLAO</name>
<feature type="transmembrane region" description="Helical" evidence="1">
    <location>
        <begin position="239"/>
        <end position="261"/>
    </location>
</feature>
<reference evidence="2 3" key="1">
    <citation type="submission" date="2017-04" db="EMBL/GenBank/DDBJ databases">
        <title>A new member of the family Flavobacteriaceae isolated from ascidians.</title>
        <authorList>
            <person name="Chen L."/>
        </authorList>
    </citation>
    <scope>NUCLEOTIDE SEQUENCE [LARGE SCALE GENOMIC DNA]</scope>
    <source>
        <strain evidence="2 3">HQA918</strain>
    </source>
</reference>
<proteinExistence type="predicted"/>
<feature type="transmembrane region" description="Helical" evidence="1">
    <location>
        <begin position="86"/>
        <end position="110"/>
    </location>
</feature>
<gene>
    <name evidence="2" type="ORF">B7P33_10250</name>
</gene>
<evidence type="ECO:0000313" key="3">
    <source>
        <dbReference type="Proteomes" id="UP000219559"/>
    </source>
</evidence>
<dbReference type="SUPFAM" id="SSF103481">
    <property type="entry name" value="Multidrug resistance efflux transporter EmrE"/>
    <property type="match status" value="2"/>
</dbReference>
<feature type="transmembrane region" description="Helical" evidence="1">
    <location>
        <begin position="146"/>
        <end position="166"/>
    </location>
</feature>
<feature type="transmembrane region" description="Helical" evidence="1">
    <location>
        <begin position="59"/>
        <end position="79"/>
    </location>
</feature>
<accession>A0A2A4G4S0</accession>
<dbReference type="EMBL" id="NBWU01000004">
    <property type="protein sequence ID" value="PCE63657.1"/>
    <property type="molecule type" value="Genomic_DNA"/>
</dbReference>
<feature type="transmembrane region" description="Helical" evidence="1">
    <location>
        <begin position="212"/>
        <end position="233"/>
    </location>
</feature>
<keyword evidence="1" id="KW-0472">Membrane</keyword>